<dbReference type="AlphaFoldDB" id="A0A8S1Y5V4"/>
<evidence type="ECO:0000256" key="3">
    <source>
        <dbReference type="PROSITE-ProRule" id="PRU00221"/>
    </source>
</evidence>
<dbReference type="Proteomes" id="UP000683925">
    <property type="component" value="Unassembled WGS sequence"/>
</dbReference>
<dbReference type="PROSITE" id="PS50294">
    <property type="entry name" value="WD_REPEATS_REGION"/>
    <property type="match status" value="2"/>
</dbReference>
<dbReference type="OrthoDB" id="309373at2759"/>
<keyword evidence="1 3" id="KW-0853">WD repeat</keyword>
<reference evidence="4" key="1">
    <citation type="submission" date="2021-01" db="EMBL/GenBank/DDBJ databases">
        <authorList>
            <consortium name="Genoscope - CEA"/>
            <person name="William W."/>
        </authorList>
    </citation>
    <scope>NUCLEOTIDE SEQUENCE</scope>
</reference>
<evidence type="ECO:0000313" key="5">
    <source>
        <dbReference type="Proteomes" id="UP000683925"/>
    </source>
</evidence>
<feature type="repeat" description="WD" evidence="3">
    <location>
        <begin position="17"/>
        <end position="57"/>
    </location>
</feature>
<dbReference type="SMART" id="SM00320">
    <property type="entry name" value="WD40"/>
    <property type="match status" value="2"/>
</dbReference>
<dbReference type="InterPro" id="IPR001680">
    <property type="entry name" value="WD40_rpt"/>
</dbReference>
<keyword evidence="5" id="KW-1185">Reference proteome</keyword>
<comment type="caution">
    <text evidence="4">The sequence shown here is derived from an EMBL/GenBank/DDBJ whole genome shotgun (WGS) entry which is preliminary data.</text>
</comment>
<dbReference type="PROSITE" id="PS00678">
    <property type="entry name" value="WD_REPEATS_1"/>
    <property type="match status" value="1"/>
</dbReference>
<feature type="repeat" description="WD" evidence="3">
    <location>
        <begin position="58"/>
        <end position="99"/>
    </location>
</feature>
<dbReference type="GO" id="GO:1990234">
    <property type="term" value="C:transferase complex"/>
    <property type="evidence" value="ECO:0007669"/>
    <property type="project" value="UniProtKB-ARBA"/>
</dbReference>
<accession>A0A8S1Y5V4</accession>
<evidence type="ECO:0000313" key="4">
    <source>
        <dbReference type="EMBL" id="CAD8208673.1"/>
    </source>
</evidence>
<organism evidence="4 5">
    <name type="scientific">Paramecium octaurelia</name>
    <dbReference type="NCBI Taxonomy" id="43137"/>
    <lineage>
        <taxon>Eukaryota</taxon>
        <taxon>Sar</taxon>
        <taxon>Alveolata</taxon>
        <taxon>Ciliophora</taxon>
        <taxon>Intramacronucleata</taxon>
        <taxon>Oligohymenophorea</taxon>
        <taxon>Peniculida</taxon>
        <taxon>Parameciidae</taxon>
        <taxon>Paramecium</taxon>
    </lineage>
</organism>
<dbReference type="EMBL" id="CAJJDP010000147">
    <property type="protein sequence ID" value="CAD8208673.1"/>
    <property type="molecule type" value="Genomic_DNA"/>
</dbReference>
<dbReference type="PANTHER" id="PTHR22847">
    <property type="entry name" value="WD40 REPEAT PROTEIN"/>
    <property type="match status" value="1"/>
</dbReference>
<dbReference type="InterPro" id="IPR019775">
    <property type="entry name" value="WD40_repeat_CS"/>
</dbReference>
<sequence>MFDCNWKDLKINELNTLDGHSDQVYSICYSPDGTTLVSGSDNSILIWDVKTGQQKAKLDGHSSTVNSICHSPDGTTLTSGCGDKSIRLWNVKTEQQINSSLNADDQNLG</sequence>
<dbReference type="Pfam" id="PF00400">
    <property type="entry name" value="WD40"/>
    <property type="match status" value="2"/>
</dbReference>
<proteinExistence type="predicted"/>
<gene>
    <name evidence="4" type="ORF">POCTA_138.1.T1450002</name>
</gene>
<keyword evidence="2" id="KW-0677">Repeat</keyword>
<dbReference type="OMA" id="NSICHSP"/>
<evidence type="ECO:0000256" key="1">
    <source>
        <dbReference type="ARBA" id="ARBA00022574"/>
    </source>
</evidence>
<dbReference type="PROSITE" id="PS50082">
    <property type="entry name" value="WD_REPEATS_2"/>
    <property type="match status" value="2"/>
</dbReference>
<name>A0A8S1Y5V4_PAROT</name>
<evidence type="ECO:0000256" key="2">
    <source>
        <dbReference type="ARBA" id="ARBA00022737"/>
    </source>
</evidence>
<protein>
    <submittedName>
        <fullName evidence="4">Uncharacterized protein</fullName>
    </submittedName>
</protein>
<dbReference type="PANTHER" id="PTHR22847:SF637">
    <property type="entry name" value="WD REPEAT DOMAIN 5B"/>
    <property type="match status" value="1"/>
</dbReference>